<dbReference type="SUPFAM" id="SSF47384">
    <property type="entry name" value="Homodimeric domain of signal transducing histidine kinase"/>
    <property type="match status" value="1"/>
</dbReference>
<dbReference type="InterPro" id="IPR001610">
    <property type="entry name" value="PAC"/>
</dbReference>
<dbReference type="InterPro" id="IPR000014">
    <property type="entry name" value="PAS"/>
</dbReference>
<dbReference type="Pfam" id="PF13426">
    <property type="entry name" value="PAS_9"/>
    <property type="match status" value="1"/>
</dbReference>
<feature type="domain" description="Histidine kinase" evidence="5">
    <location>
        <begin position="581"/>
        <end position="798"/>
    </location>
</feature>
<dbReference type="SMART" id="SM00091">
    <property type="entry name" value="PAS"/>
    <property type="match status" value="4"/>
</dbReference>
<comment type="caution">
    <text evidence="9">The sequence shown here is derived from an EMBL/GenBank/DDBJ whole genome shotgun (WGS) entry which is preliminary data.</text>
</comment>
<dbReference type="SUPFAM" id="SSF52172">
    <property type="entry name" value="CheY-like"/>
    <property type="match status" value="1"/>
</dbReference>
<comment type="catalytic activity">
    <reaction evidence="1">
        <text>ATP + protein L-histidine = ADP + protein N-phospho-L-histidine.</text>
        <dbReference type="EC" id="2.7.13.3"/>
    </reaction>
</comment>
<dbReference type="InterPro" id="IPR036097">
    <property type="entry name" value="HisK_dim/P_sf"/>
</dbReference>
<feature type="modified residue" description="4-aspartylphosphate" evidence="4">
    <location>
        <position position="868"/>
    </location>
</feature>
<dbReference type="InterPro" id="IPR005467">
    <property type="entry name" value="His_kinase_dom"/>
</dbReference>
<dbReference type="Pfam" id="PF08448">
    <property type="entry name" value="PAS_4"/>
    <property type="match status" value="1"/>
</dbReference>
<evidence type="ECO:0000313" key="9">
    <source>
        <dbReference type="EMBL" id="SDQ75200.1"/>
    </source>
</evidence>
<evidence type="ECO:0000259" key="6">
    <source>
        <dbReference type="PROSITE" id="PS50110"/>
    </source>
</evidence>
<evidence type="ECO:0000259" key="5">
    <source>
        <dbReference type="PROSITE" id="PS50109"/>
    </source>
</evidence>
<dbReference type="SMART" id="SM00448">
    <property type="entry name" value="REC"/>
    <property type="match status" value="1"/>
</dbReference>
<name>A0ABY0TFI5_9PROT</name>
<evidence type="ECO:0000256" key="1">
    <source>
        <dbReference type="ARBA" id="ARBA00000085"/>
    </source>
</evidence>
<gene>
    <name evidence="9" type="ORF">SAMN05216402_2146</name>
</gene>
<dbReference type="PROSITE" id="PS50110">
    <property type="entry name" value="RESPONSE_REGULATORY"/>
    <property type="match status" value="1"/>
</dbReference>
<dbReference type="InterPro" id="IPR036890">
    <property type="entry name" value="HATPase_C_sf"/>
</dbReference>
<dbReference type="SMART" id="SM00388">
    <property type="entry name" value="HisKA"/>
    <property type="match status" value="1"/>
</dbReference>
<dbReference type="SUPFAM" id="SSF55785">
    <property type="entry name" value="PYP-like sensor domain (PAS domain)"/>
    <property type="match status" value="3"/>
</dbReference>
<dbReference type="InterPro" id="IPR004358">
    <property type="entry name" value="Sig_transdc_His_kin-like_C"/>
</dbReference>
<dbReference type="InterPro" id="IPR003594">
    <property type="entry name" value="HATPase_dom"/>
</dbReference>
<keyword evidence="3 4" id="KW-0597">Phosphoprotein</keyword>
<dbReference type="CDD" id="cd00130">
    <property type="entry name" value="PAS"/>
    <property type="match status" value="3"/>
</dbReference>
<dbReference type="PANTHER" id="PTHR43547:SF2">
    <property type="entry name" value="HYBRID SIGNAL TRANSDUCTION HISTIDINE KINASE C"/>
    <property type="match status" value="1"/>
</dbReference>
<dbReference type="InterPro" id="IPR011006">
    <property type="entry name" value="CheY-like_superfamily"/>
</dbReference>
<evidence type="ECO:0000313" key="10">
    <source>
        <dbReference type="Proteomes" id="UP000183471"/>
    </source>
</evidence>
<sequence length="934" mass="104674">MNKPEIPDWLRGSEMGEIIHAHDWTESGLGPIQTWPSNLKFAINIVLLLPSPAMLFLGPKLVQIYNDRCRDWMGTEHPACLGQPVTEFWPEVRDFLAPICEGVMQRRESFIFDDQPLTVKRSGILKEGFFRLTYSPIPGDVSNHGDGMGTSMPGGVLVTINETTELVRTRALEAERIRLYGALQAKRIQLFEEVFRNAPSFLYVLKGPEFVFEFANEAFYQLVGHRELIGRPAFEALPEAAHDGIQHSLIQVMASGEPFVGFEQPVKVIRTPGGQSEERFVDVSYLPLFDEHGACQYILGHGIDVTAHVQKRKSAENALRESEERSRCALEIDTVGIIFLDTEGQITQANDAFLTMSGFSREDERAGRLRCDEMTPPEWISVSLRAIEEFKATGRTTPYEKEFFRKDGSRWWALLAAKQISKHEGVEYVIDITRRKHVEQSLRESEARFRAMAEASPALIWQVDAQGNNVYVNQRFVEIIGVAAEDLMHTGWHSIIHPDDVTGYVAAFEQALCDRLRFRQRVRIKTAKGEWRWLESYALPWFTATDEYAGHVGISIDITDTVNAETALRETDRRKDEFLATLAHELRNPLAPISNALALIARPDGITALPRLLPVINRQVNYMIRLVDDLLEISRITSGKIELRPTPTALAVVLRNAVEASMPLINEKEHKLSVFIPEAPLIVLADIVRLEQVFTNLLNNAVRYTKTGGQIWLTARQEGNSAVVSVRDNGIGILAGMLPRLFDMFAQERRNGIGAQEGLGIGLNLVYRLLQMHGGAIEAISEGKDRGSEFIVRLPLSEVSARGKSAEPEKAALPPKGLRVLVVDDNHDAAEVLSMLLESIGVNVRVVNSGLAALAALSDYQPNVILMDIGMPGMNGYEVARRIREQPQYDDIKMIALTGWGQEEDRRQSEEAGFDHHLTKPVDFKLLKELIASL</sequence>
<evidence type="ECO:0000259" key="7">
    <source>
        <dbReference type="PROSITE" id="PS50112"/>
    </source>
</evidence>
<dbReference type="EC" id="2.7.13.3" evidence="2"/>
<proteinExistence type="predicted"/>
<dbReference type="PROSITE" id="PS50113">
    <property type="entry name" value="PAC"/>
    <property type="match status" value="1"/>
</dbReference>
<dbReference type="Pfam" id="PF00512">
    <property type="entry name" value="HisKA"/>
    <property type="match status" value="1"/>
</dbReference>
<feature type="domain" description="PAS" evidence="7">
    <location>
        <begin position="445"/>
        <end position="515"/>
    </location>
</feature>
<reference evidence="9 10" key="1">
    <citation type="submission" date="2016-10" db="EMBL/GenBank/DDBJ databases">
        <authorList>
            <person name="Varghese N."/>
            <person name="Submissions S."/>
        </authorList>
    </citation>
    <scope>NUCLEOTIDE SEQUENCE [LARGE SCALE GENOMIC DNA]</scope>
    <source>
        <strain evidence="9 10">Nl1</strain>
    </source>
</reference>
<dbReference type="InterPro" id="IPR000700">
    <property type="entry name" value="PAS-assoc_C"/>
</dbReference>
<dbReference type="Pfam" id="PF08447">
    <property type="entry name" value="PAS_3"/>
    <property type="match status" value="1"/>
</dbReference>
<keyword evidence="10" id="KW-1185">Reference proteome</keyword>
<protein>
    <recommendedName>
        <fullName evidence="2">histidine kinase</fullName>
        <ecNumber evidence="2">2.7.13.3</ecNumber>
    </recommendedName>
</protein>
<dbReference type="InterPro" id="IPR003661">
    <property type="entry name" value="HisK_dim/P_dom"/>
</dbReference>
<dbReference type="Proteomes" id="UP000183471">
    <property type="component" value="Unassembled WGS sequence"/>
</dbReference>
<dbReference type="SMART" id="SM00086">
    <property type="entry name" value="PAC"/>
    <property type="match status" value="3"/>
</dbReference>
<dbReference type="Gene3D" id="3.30.450.20">
    <property type="entry name" value="PAS domain"/>
    <property type="match status" value="4"/>
</dbReference>
<dbReference type="PROSITE" id="PS50112">
    <property type="entry name" value="PAS"/>
    <property type="match status" value="2"/>
</dbReference>
<dbReference type="PANTHER" id="PTHR43547">
    <property type="entry name" value="TWO-COMPONENT HISTIDINE KINASE"/>
    <property type="match status" value="1"/>
</dbReference>
<feature type="domain" description="PAS" evidence="7">
    <location>
        <begin position="322"/>
        <end position="363"/>
    </location>
</feature>
<accession>A0ABY0TFI5</accession>
<evidence type="ECO:0000256" key="3">
    <source>
        <dbReference type="ARBA" id="ARBA00022553"/>
    </source>
</evidence>
<dbReference type="InterPro" id="IPR013656">
    <property type="entry name" value="PAS_4"/>
</dbReference>
<feature type="domain" description="Response regulatory" evidence="6">
    <location>
        <begin position="819"/>
        <end position="934"/>
    </location>
</feature>
<dbReference type="EMBL" id="FNKY01000001">
    <property type="protein sequence ID" value="SDQ75200.1"/>
    <property type="molecule type" value="Genomic_DNA"/>
</dbReference>
<dbReference type="InterPro" id="IPR013655">
    <property type="entry name" value="PAS_fold_3"/>
</dbReference>
<dbReference type="InterPro" id="IPR001789">
    <property type="entry name" value="Sig_transdc_resp-reg_receiver"/>
</dbReference>
<evidence type="ECO:0000256" key="4">
    <source>
        <dbReference type="PROSITE-ProRule" id="PRU00169"/>
    </source>
</evidence>
<dbReference type="CDD" id="cd00082">
    <property type="entry name" value="HisKA"/>
    <property type="match status" value="1"/>
</dbReference>
<evidence type="ECO:0000259" key="8">
    <source>
        <dbReference type="PROSITE" id="PS50113"/>
    </source>
</evidence>
<dbReference type="PROSITE" id="PS50109">
    <property type="entry name" value="HIS_KIN"/>
    <property type="match status" value="1"/>
</dbReference>
<dbReference type="PRINTS" id="PR00344">
    <property type="entry name" value="BCTRLSENSOR"/>
</dbReference>
<dbReference type="NCBIfam" id="TIGR00229">
    <property type="entry name" value="sensory_box"/>
    <property type="match status" value="2"/>
</dbReference>
<dbReference type="InterPro" id="IPR035965">
    <property type="entry name" value="PAS-like_dom_sf"/>
</dbReference>
<dbReference type="Gene3D" id="1.10.287.130">
    <property type="match status" value="1"/>
</dbReference>
<dbReference type="SMART" id="SM00387">
    <property type="entry name" value="HATPase_c"/>
    <property type="match status" value="1"/>
</dbReference>
<organism evidence="9 10">
    <name type="scientific">Nitrosospira multiformis</name>
    <dbReference type="NCBI Taxonomy" id="1231"/>
    <lineage>
        <taxon>Bacteria</taxon>
        <taxon>Pseudomonadati</taxon>
        <taxon>Pseudomonadota</taxon>
        <taxon>Betaproteobacteria</taxon>
        <taxon>Nitrosomonadales</taxon>
        <taxon>Nitrosomonadaceae</taxon>
        <taxon>Nitrosospira</taxon>
    </lineage>
</organism>
<dbReference type="CDD" id="cd00075">
    <property type="entry name" value="HATPase"/>
    <property type="match status" value="1"/>
</dbReference>
<dbReference type="Pfam" id="PF00072">
    <property type="entry name" value="Response_reg"/>
    <property type="match status" value="1"/>
</dbReference>
<dbReference type="RefSeq" id="WP_074632309.1">
    <property type="nucleotide sequence ID" value="NZ_FNKY01000001.1"/>
</dbReference>
<dbReference type="SUPFAM" id="SSF55874">
    <property type="entry name" value="ATPase domain of HSP90 chaperone/DNA topoisomerase II/histidine kinase"/>
    <property type="match status" value="1"/>
</dbReference>
<dbReference type="Gene3D" id="3.40.50.2300">
    <property type="match status" value="1"/>
</dbReference>
<dbReference type="CDD" id="cd17580">
    <property type="entry name" value="REC_2_DhkD-like"/>
    <property type="match status" value="1"/>
</dbReference>
<dbReference type="Pfam" id="PF02518">
    <property type="entry name" value="HATPase_c"/>
    <property type="match status" value="1"/>
</dbReference>
<evidence type="ECO:0000256" key="2">
    <source>
        <dbReference type="ARBA" id="ARBA00012438"/>
    </source>
</evidence>
<dbReference type="Gene3D" id="3.30.565.10">
    <property type="entry name" value="Histidine kinase-like ATPase, C-terminal domain"/>
    <property type="match status" value="1"/>
</dbReference>
<feature type="domain" description="PAC" evidence="8">
    <location>
        <begin position="518"/>
        <end position="570"/>
    </location>
</feature>